<organism evidence="2 3">
    <name type="scientific">Segatella hominis</name>
    <dbReference type="NCBI Taxonomy" id="2518605"/>
    <lineage>
        <taxon>Bacteria</taxon>
        <taxon>Pseudomonadati</taxon>
        <taxon>Bacteroidota</taxon>
        <taxon>Bacteroidia</taxon>
        <taxon>Bacteroidales</taxon>
        <taxon>Prevotellaceae</taxon>
        <taxon>Segatella</taxon>
    </lineage>
</organism>
<gene>
    <name evidence="2" type="ORF">EXN75_00515</name>
</gene>
<feature type="chain" id="PRO_5021250280" description="Spore coat protein CotH" evidence="1">
    <location>
        <begin position="27"/>
        <end position="578"/>
    </location>
</feature>
<dbReference type="OrthoDB" id="9803752at2"/>
<keyword evidence="1" id="KW-0732">Signal</keyword>
<feature type="signal peptide" evidence="1">
    <location>
        <begin position="1"/>
        <end position="26"/>
    </location>
</feature>
<evidence type="ECO:0000256" key="1">
    <source>
        <dbReference type="SAM" id="SignalP"/>
    </source>
</evidence>
<dbReference type="AlphaFoldDB" id="A0A4Y8VVU8"/>
<dbReference type="EMBL" id="SGVY01000001">
    <property type="protein sequence ID" value="TFH84577.1"/>
    <property type="molecule type" value="Genomic_DNA"/>
</dbReference>
<dbReference type="GeneID" id="302993779"/>
<dbReference type="RefSeq" id="WP_134842369.1">
    <property type="nucleotide sequence ID" value="NZ_SGVY01000001.1"/>
</dbReference>
<sequence length="578" mass="65612">MFSKEKLLLLLLVVMCNLGSLSAVHAATDPTMTSALKPSGTLPVMYVNTQDAQPITSKETYVSATAYIDALGLEGYENMASADKPETLIIKGRGNWTWEGFDKKPYRLKFDSKVSPVGMVKSKHFLLMAGADDDLGFLRNLVGYELSRRVGLPYTTDSQPVELVLNGKYQGLYFVTEKIRVDKKRVNIVEQADKATDPEAITGGWLVEIDNYDTDPHINVKLGSQNMVLTYHTPEALSAEQENYLQTQWNAIAKAICSNNENDTEWEKYVDIESLAKVYIVRELLQDEEGFHGSCYLYKQKGADTKWTFGPVWDFGNAYNETNFRHFIFQGDKFEQFIIDRAWNFKHFRDKVKEVWQEFYANQYAEMNAYIDGVAAKISDAAANDYLCWKNSSNVAKNQDELAKAAVFKNYMRQKATWLVEQWGGGEAPSDKMNIYVTCDEDRVPYLFAWGEGNNGGWPGNQLTDTRMIGGKLFYHISLPYGTNIIFSYGDQETQTEDILNVSRDIYYRFYQAPENEHKEKKNGRFEDITQKVLTGISAVVTSKPQPAKAAIYNMNGLRVDGSYHGLVISNGRKYISK</sequence>
<name>A0A4Y8VVU8_9BACT</name>
<dbReference type="InterPro" id="IPR014867">
    <property type="entry name" value="Spore_coat_CotH_CotH2/3/7"/>
</dbReference>
<keyword evidence="3" id="KW-1185">Reference proteome</keyword>
<evidence type="ECO:0000313" key="3">
    <source>
        <dbReference type="Proteomes" id="UP000297872"/>
    </source>
</evidence>
<comment type="caution">
    <text evidence="2">The sequence shown here is derived from an EMBL/GenBank/DDBJ whole genome shotgun (WGS) entry which is preliminary data.</text>
</comment>
<evidence type="ECO:0008006" key="4">
    <source>
        <dbReference type="Google" id="ProtNLM"/>
    </source>
</evidence>
<reference evidence="2 3" key="1">
    <citation type="submission" date="2019-02" db="EMBL/GenBank/DDBJ databases">
        <title>Draft Genome Sequence of the Prevotella sp. BCRC 81118, Isolated from Human Feces.</title>
        <authorList>
            <person name="Huang C.-H."/>
        </authorList>
    </citation>
    <scope>NUCLEOTIDE SEQUENCE [LARGE SCALE GENOMIC DNA]</scope>
    <source>
        <strain evidence="2 3">BCRC 81118</strain>
    </source>
</reference>
<proteinExistence type="predicted"/>
<accession>A0A4Y8VVU8</accession>
<dbReference type="Proteomes" id="UP000297872">
    <property type="component" value="Unassembled WGS sequence"/>
</dbReference>
<protein>
    <recommendedName>
        <fullName evidence="4">Spore coat protein CotH</fullName>
    </recommendedName>
</protein>
<dbReference type="Pfam" id="PF08757">
    <property type="entry name" value="CotH"/>
    <property type="match status" value="1"/>
</dbReference>
<evidence type="ECO:0000313" key="2">
    <source>
        <dbReference type="EMBL" id="TFH84577.1"/>
    </source>
</evidence>